<feature type="region of interest" description="Disordered" evidence="4">
    <location>
        <begin position="1"/>
        <end position="84"/>
    </location>
</feature>
<feature type="compositionally biased region" description="Low complexity" evidence="4">
    <location>
        <begin position="627"/>
        <end position="641"/>
    </location>
</feature>
<feature type="region of interest" description="Disordered" evidence="4">
    <location>
        <begin position="287"/>
        <end position="335"/>
    </location>
</feature>
<evidence type="ECO:0000256" key="1">
    <source>
        <dbReference type="ARBA" id="ARBA00004496"/>
    </source>
</evidence>
<protein>
    <recommendedName>
        <fullName evidence="5">Centrosomin N-terminal motif 1 domain-containing protein</fullName>
    </recommendedName>
</protein>
<dbReference type="EMBL" id="MU853362">
    <property type="protein sequence ID" value="KAK4108519.1"/>
    <property type="molecule type" value="Genomic_DNA"/>
</dbReference>
<feature type="coiled-coil region" evidence="3">
    <location>
        <begin position="114"/>
        <end position="176"/>
    </location>
</feature>
<gene>
    <name evidence="6" type="ORF">N656DRAFT_717718</name>
</gene>
<organism evidence="6 7">
    <name type="scientific">Canariomyces notabilis</name>
    <dbReference type="NCBI Taxonomy" id="2074819"/>
    <lineage>
        <taxon>Eukaryota</taxon>
        <taxon>Fungi</taxon>
        <taxon>Dikarya</taxon>
        <taxon>Ascomycota</taxon>
        <taxon>Pezizomycotina</taxon>
        <taxon>Sordariomycetes</taxon>
        <taxon>Sordariomycetidae</taxon>
        <taxon>Sordariales</taxon>
        <taxon>Chaetomiaceae</taxon>
        <taxon>Canariomyces</taxon>
    </lineage>
</organism>
<feature type="region of interest" description="Disordered" evidence="4">
    <location>
        <begin position="438"/>
        <end position="512"/>
    </location>
</feature>
<feature type="compositionally biased region" description="Polar residues" evidence="4">
    <location>
        <begin position="600"/>
        <end position="619"/>
    </location>
</feature>
<feature type="compositionally biased region" description="Polar residues" evidence="4">
    <location>
        <begin position="726"/>
        <end position="736"/>
    </location>
</feature>
<reference evidence="6" key="1">
    <citation type="journal article" date="2023" name="Mol. Phylogenet. Evol.">
        <title>Genome-scale phylogeny and comparative genomics of the fungal order Sordariales.</title>
        <authorList>
            <person name="Hensen N."/>
            <person name="Bonometti L."/>
            <person name="Westerberg I."/>
            <person name="Brannstrom I.O."/>
            <person name="Guillou S."/>
            <person name="Cros-Aarteil S."/>
            <person name="Calhoun S."/>
            <person name="Haridas S."/>
            <person name="Kuo A."/>
            <person name="Mondo S."/>
            <person name="Pangilinan J."/>
            <person name="Riley R."/>
            <person name="LaButti K."/>
            <person name="Andreopoulos B."/>
            <person name="Lipzen A."/>
            <person name="Chen C."/>
            <person name="Yan M."/>
            <person name="Daum C."/>
            <person name="Ng V."/>
            <person name="Clum A."/>
            <person name="Steindorff A."/>
            <person name="Ohm R.A."/>
            <person name="Martin F."/>
            <person name="Silar P."/>
            <person name="Natvig D.O."/>
            <person name="Lalanne C."/>
            <person name="Gautier V."/>
            <person name="Ament-Velasquez S.L."/>
            <person name="Kruys A."/>
            <person name="Hutchinson M.I."/>
            <person name="Powell A.J."/>
            <person name="Barry K."/>
            <person name="Miller A.N."/>
            <person name="Grigoriev I.V."/>
            <person name="Debuchy R."/>
            <person name="Gladieux P."/>
            <person name="Hiltunen Thoren M."/>
            <person name="Johannesson H."/>
        </authorList>
    </citation>
    <scope>NUCLEOTIDE SEQUENCE</scope>
    <source>
        <strain evidence="6">CBS 508.74</strain>
    </source>
</reference>
<evidence type="ECO:0000256" key="3">
    <source>
        <dbReference type="SAM" id="Coils"/>
    </source>
</evidence>
<dbReference type="GeneID" id="89936345"/>
<accession>A0AAN6QE73</accession>
<keyword evidence="7" id="KW-1185">Reference proteome</keyword>
<dbReference type="Pfam" id="PF07989">
    <property type="entry name" value="Cnn_1N"/>
    <property type="match status" value="1"/>
</dbReference>
<evidence type="ECO:0000313" key="6">
    <source>
        <dbReference type="EMBL" id="KAK4108519.1"/>
    </source>
</evidence>
<keyword evidence="2" id="KW-0963">Cytoplasm</keyword>
<feature type="region of interest" description="Disordered" evidence="4">
    <location>
        <begin position="600"/>
        <end position="743"/>
    </location>
</feature>
<name>A0AAN6QE73_9PEZI</name>
<feature type="compositionally biased region" description="Basic and acidic residues" evidence="4">
    <location>
        <begin position="438"/>
        <end position="450"/>
    </location>
</feature>
<keyword evidence="3" id="KW-0175">Coiled coil</keyword>
<feature type="compositionally biased region" description="Polar residues" evidence="4">
    <location>
        <begin position="709"/>
        <end position="718"/>
    </location>
</feature>
<feature type="domain" description="Centrosomin N-terminal motif 1" evidence="5">
    <location>
        <begin position="85"/>
        <end position="159"/>
    </location>
</feature>
<dbReference type="AlphaFoldDB" id="A0AAN6QE73"/>
<dbReference type="Proteomes" id="UP001302812">
    <property type="component" value="Unassembled WGS sequence"/>
</dbReference>
<feature type="compositionally biased region" description="Basic and acidic residues" evidence="4">
    <location>
        <begin position="305"/>
        <end position="316"/>
    </location>
</feature>
<evidence type="ECO:0000259" key="5">
    <source>
        <dbReference type="Pfam" id="PF07989"/>
    </source>
</evidence>
<feature type="region of interest" description="Disordered" evidence="4">
    <location>
        <begin position="373"/>
        <end position="397"/>
    </location>
</feature>
<dbReference type="GO" id="GO:0005737">
    <property type="term" value="C:cytoplasm"/>
    <property type="evidence" value="ECO:0007669"/>
    <property type="project" value="UniProtKB-SubCell"/>
</dbReference>
<comment type="caution">
    <text evidence="6">The sequence shown here is derived from an EMBL/GenBank/DDBJ whole genome shotgun (WGS) entry which is preliminary data.</text>
</comment>
<dbReference type="InterPro" id="IPR012943">
    <property type="entry name" value="Cnn_1N"/>
</dbReference>
<feature type="compositionally biased region" description="Polar residues" evidence="4">
    <location>
        <begin position="673"/>
        <end position="682"/>
    </location>
</feature>
<dbReference type="RefSeq" id="XP_064666089.1">
    <property type="nucleotide sequence ID" value="XM_064812220.1"/>
</dbReference>
<dbReference type="GO" id="GO:0005815">
    <property type="term" value="C:microtubule organizing center"/>
    <property type="evidence" value="ECO:0007669"/>
    <property type="project" value="InterPro"/>
</dbReference>
<feature type="compositionally biased region" description="Low complexity" evidence="4">
    <location>
        <begin position="71"/>
        <end position="83"/>
    </location>
</feature>
<reference evidence="6" key="2">
    <citation type="submission" date="2023-05" db="EMBL/GenBank/DDBJ databases">
        <authorList>
            <consortium name="Lawrence Berkeley National Laboratory"/>
            <person name="Steindorff A."/>
            <person name="Hensen N."/>
            <person name="Bonometti L."/>
            <person name="Westerberg I."/>
            <person name="Brannstrom I.O."/>
            <person name="Guillou S."/>
            <person name="Cros-Aarteil S."/>
            <person name="Calhoun S."/>
            <person name="Haridas S."/>
            <person name="Kuo A."/>
            <person name="Mondo S."/>
            <person name="Pangilinan J."/>
            <person name="Riley R."/>
            <person name="Labutti K."/>
            <person name="Andreopoulos B."/>
            <person name="Lipzen A."/>
            <person name="Chen C."/>
            <person name="Yanf M."/>
            <person name="Daum C."/>
            <person name="Ng V."/>
            <person name="Clum A."/>
            <person name="Ohm R."/>
            <person name="Martin F."/>
            <person name="Silar P."/>
            <person name="Natvig D."/>
            <person name="Lalanne C."/>
            <person name="Gautier V."/>
            <person name="Ament-Velasquez S.L."/>
            <person name="Kruys A."/>
            <person name="Hutchinson M.I."/>
            <person name="Powell A.J."/>
            <person name="Barry K."/>
            <person name="Miller A.N."/>
            <person name="Grigoriev I.V."/>
            <person name="Debuchy R."/>
            <person name="Gladieux P."/>
            <person name="Thoren M.H."/>
            <person name="Johannesson H."/>
        </authorList>
    </citation>
    <scope>NUCLEOTIDE SEQUENCE</scope>
    <source>
        <strain evidence="6">CBS 508.74</strain>
    </source>
</reference>
<comment type="subcellular location">
    <subcellularLocation>
        <location evidence="1">Cytoplasm</location>
    </subcellularLocation>
</comment>
<evidence type="ECO:0000313" key="7">
    <source>
        <dbReference type="Proteomes" id="UP001302812"/>
    </source>
</evidence>
<evidence type="ECO:0000256" key="2">
    <source>
        <dbReference type="ARBA" id="ARBA00022490"/>
    </source>
</evidence>
<feature type="compositionally biased region" description="Polar residues" evidence="4">
    <location>
        <begin position="45"/>
        <end position="66"/>
    </location>
</feature>
<sequence>MDGIGKSGLLTDGARAGQSFPTVSSLLQERLERERRPKSRHAFSPVNNETIASASTRVVQSLSPTEAQRPESSGETGGTSKKGWSIKEMEHTLSTLHKQNFDLKLELYHRREKQTAMEERLEELEERFGRLESEKLESEVLNERLVHEIEKRDKALEEAVAMIVGLEARIDLLLREREMVRQVEADASPFSRTKTPAARTQNMAIPELSKGEELKKLMRTPSFVREPVEKTENLRNVYLNARESSILSLPCSVEETPETTRIQHRLDSPVPSILSESSFVSIYGRNRTTSNHETDDSHPAISAANDERKQMLEDTPSRSPRLPASHSAGNGSSQFRNISDVLDIGSSPLQRLEKLGVEGAMMKDAPEVHISLPSTNHNRNHPAIAGRSTSQAKPRTKEEKRQALHKVLTLGINNELQQSRGLPPTPDTMSTSTLRRFEGSNETLSKDRNTPNDNGGALRPTSIEEAAKPRHSPANSLDTWMRESLRPPSLDAVDPASSVSQTHLASGSGRISPDLFSFPSSSAGWAANAMFGSLHGTGVLSANERASPASPMADMLDAIGRSIPSPTLDSDRLIASLVAGNTAPPPPNRRSSLLARTGVTGANGSVSYDNTPQSTSPMSSPLKKGSARGSRARSNSNADARPPTRQLKEMGLAQDRSMTVPPKQTHFSPPPNHNQEAQSQPLPKQRHYPPSSQTSRPRSRGLNGLFRRSTGSADSTQVFPPPLNSPPATETNSKTPSAAPLVGMPSWVRRSSLVHDDDRASVTPPPILRNKATAASHTSALGNRAEHDEDGGVPLGGGGVDFPASGGAATSVGGNIPIGGGGASLGGSAAGAGGGGGGGKLKWLGLGRVGSLHVRR</sequence>
<proteinExistence type="predicted"/>
<evidence type="ECO:0000256" key="4">
    <source>
        <dbReference type="SAM" id="MobiDB-lite"/>
    </source>
</evidence>